<feature type="region of interest" description="Disordered" evidence="1">
    <location>
        <begin position="49"/>
        <end position="74"/>
    </location>
</feature>
<name>A0ABN3F5E8_9ACTN</name>
<dbReference type="EMBL" id="BAAASN010000038">
    <property type="protein sequence ID" value="GAA2288532.1"/>
    <property type="molecule type" value="Genomic_DNA"/>
</dbReference>
<comment type="caution">
    <text evidence="2">The sequence shown here is derived from an EMBL/GenBank/DDBJ whole genome shotgun (WGS) entry which is preliminary data.</text>
</comment>
<sequence length="74" mass="7734">MQGTLGRRHGRVVGWPGVAGRGGRTLDQGGNLELFVDRELADEHTTSVSVAGPLDVEAVHPAEQDTDASAAARD</sequence>
<reference evidence="2 3" key="1">
    <citation type="journal article" date="2019" name="Int. J. Syst. Evol. Microbiol.">
        <title>The Global Catalogue of Microorganisms (GCM) 10K type strain sequencing project: providing services to taxonomists for standard genome sequencing and annotation.</title>
        <authorList>
            <consortium name="The Broad Institute Genomics Platform"/>
            <consortium name="The Broad Institute Genome Sequencing Center for Infectious Disease"/>
            <person name="Wu L."/>
            <person name="Ma J."/>
        </authorList>
    </citation>
    <scope>NUCLEOTIDE SEQUENCE [LARGE SCALE GENOMIC DNA]</scope>
    <source>
        <strain evidence="2 3">JCM 4823</strain>
    </source>
</reference>
<evidence type="ECO:0000313" key="2">
    <source>
        <dbReference type="EMBL" id="GAA2288532.1"/>
    </source>
</evidence>
<evidence type="ECO:0000313" key="3">
    <source>
        <dbReference type="Proteomes" id="UP001500442"/>
    </source>
</evidence>
<keyword evidence="3" id="KW-1185">Reference proteome</keyword>
<accession>A0ABN3F5E8</accession>
<protein>
    <submittedName>
        <fullName evidence="2">Uncharacterized protein</fullName>
    </submittedName>
</protein>
<evidence type="ECO:0000256" key="1">
    <source>
        <dbReference type="SAM" id="MobiDB-lite"/>
    </source>
</evidence>
<dbReference type="Proteomes" id="UP001500442">
    <property type="component" value="Unassembled WGS sequence"/>
</dbReference>
<proteinExistence type="predicted"/>
<organism evidence="2 3">
    <name type="scientific">Streptomyces roseiscleroticus</name>
    <dbReference type="NCBI Taxonomy" id="1972"/>
    <lineage>
        <taxon>Bacteria</taxon>
        <taxon>Bacillati</taxon>
        <taxon>Actinomycetota</taxon>
        <taxon>Actinomycetes</taxon>
        <taxon>Kitasatosporales</taxon>
        <taxon>Streptomycetaceae</taxon>
        <taxon>Streptomyces</taxon>
    </lineage>
</organism>
<gene>
    <name evidence="2" type="ORF">GCM10010368_69650</name>
</gene>